<dbReference type="Proteomes" id="UP000228934">
    <property type="component" value="Unassembled WGS sequence"/>
</dbReference>
<dbReference type="AlphaFoldDB" id="A0A2G9R827"/>
<feature type="compositionally biased region" description="Low complexity" evidence="1">
    <location>
        <begin position="1"/>
        <end position="16"/>
    </location>
</feature>
<reference evidence="3" key="1">
    <citation type="journal article" date="2017" name="Nat. Commun.">
        <title>The North American bullfrog draft genome provides insight into hormonal regulation of long noncoding RNA.</title>
        <authorList>
            <person name="Hammond S.A."/>
            <person name="Warren R.L."/>
            <person name="Vandervalk B.P."/>
            <person name="Kucuk E."/>
            <person name="Khan H."/>
            <person name="Gibb E.A."/>
            <person name="Pandoh P."/>
            <person name="Kirk H."/>
            <person name="Zhao Y."/>
            <person name="Jones M."/>
            <person name="Mungall A.J."/>
            <person name="Coope R."/>
            <person name="Pleasance S."/>
            <person name="Moore R.A."/>
            <person name="Holt R.A."/>
            <person name="Round J.M."/>
            <person name="Ohora S."/>
            <person name="Walle B.V."/>
            <person name="Veldhoen N."/>
            <person name="Helbing C.C."/>
            <person name="Birol I."/>
        </authorList>
    </citation>
    <scope>NUCLEOTIDE SEQUENCE [LARGE SCALE GENOMIC DNA]</scope>
</reference>
<protein>
    <submittedName>
        <fullName evidence="2">Uncharacterized protein</fullName>
    </submittedName>
</protein>
<gene>
    <name evidence="2" type="ORF">AB205_0115630</name>
</gene>
<dbReference type="EMBL" id="KV959571">
    <property type="protein sequence ID" value="PIO24026.1"/>
    <property type="molecule type" value="Genomic_DNA"/>
</dbReference>
<dbReference type="OrthoDB" id="289038at2759"/>
<feature type="region of interest" description="Disordered" evidence="1">
    <location>
        <begin position="1"/>
        <end position="27"/>
    </location>
</feature>
<accession>A0A2G9R827</accession>
<evidence type="ECO:0000313" key="3">
    <source>
        <dbReference type="Proteomes" id="UP000228934"/>
    </source>
</evidence>
<evidence type="ECO:0000313" key="2">
    <source>
        <dbReference type="EMBL" id="PIO24026.1"/>
    </source>
</evidence>
<evidence type="ECO:0000256" key="1">
    <source>
        <dbReference type="SAM" id="MobiDB-lite"/>
    </source>
</evidence>
<name>A0A2G9R827_AQUCT</name>
<organism evidence="2 3">
    <name type="scientific">Aquarana catesbeiana</name>
    <name type="common">American bullfrog</name>
    <name type="synonym">Rana catesbeiana</name>
    <dbReference type="NCBI Taxonomy" id="8400"/>
    <lineage>
        <taxon>Eukaryota</taxon>
        <taxon>Metazoa</taxon>
        <taxon>Chordata</taxon>
        <taxon>Craniata</taxon>
        <taxon>Vertebrata</taxon>
        <taxon>Euteleostomi</taxon>
        <taxon>Amphibia</taxon>
        <taxon>Batrachia</taxon>
        <taxon>Anura</taxon>
        <taxon>Neobatrachia</taxon>
        <taxon>Ranoidea</taxon>
        <taxon>Ranidae</taxon>
        <taxon>Aquarana</taxon>
    </lineage>
</organism>
<proteinExistence type="predicted"/>
<sequence>MLSADDVSCSSSQVSAKSEKNMADFDGEESGCEEELVQINSHAELTSHLQQHLPNLASIYHEHLSQGPSVHKHQYTSNAVMDINLDNVCKKGNTLLWDLVQDEDAVHLSEGLINEAEKLLCSLVCWFTDRQIRMRFIEGCLENLANNRCFCTCTKLQEFIPGKGKESSSIGGEACFWCKKMQGLSLEQVDILWHCLVEDLECYDDALHWFLNQVRSKDQHAMGMETYKHLFLEKMPQLKPETISMTGLNLFQHLCNLARLATSAYDGGSNSELCGMDQFWGIALRAHSGDVSRAAIQYINSYYINGKTGLEKENEFISKCMESLMIASSNLEQDAQSSLTIIERGLLMLKTHLEAFRRRFAYHLRQWQIEGTGISSHLKALNDKQSLPLRIVCQPAGLPDKMTIEMYPSDQVADLRAEVTHWYENLQKDQLNQQPQLQEFGQSSRKGDFPG</sequence>
<keyword evidence="3" id="KW-1185">Reference proteome</keyword>
<feature type="non-terminal residue" evidence="2">
    <location>
        <position position="451"/>
    </location>
</feature>